<evidence type="ECO:0000259" key="1">
    <source>
        <dbReference type="Pfam" id="PF17919"/>
    </source>
</evidence>
<dbReference type="InterPro" id="IPR041577">
    <property type="entry name" value="RT_RNaseH_2"/>
</dbReference>
<gene>
    <name evidence="2" type="ORF">AVEN_223883_1</name>
</gene>
<comment type="caution">
    <text evidence="2">The sequence shown here is derived from an EMBL/GenBank/DDBJ whole genome shotgun (WGS) entry which is preliminary data.</text>
</comment>
<accession>A0A4Y2TMB0</accession>
<feature type="domain" description="Reverse transcriptase/retrotransposon-derived protein RNase H-like" evidence="1">
    <location>
        <begin position="54"/>
        <end position="100"/>
    </location>
</feature>
<evidence type="ECO:0000313" key="2">
    <source>
        <dbReference type="EMBL" id="GBO01191.1"/>
    </source>
</evidence>
<protein>
    <recommendedName>
        <fullName evidence="1">Reverse transcriptase/retrotransposon-derived protein RNase H-like domain-containing protein</fullName>
    </recommendedName>
</protein>
<dbReference type="AlphaFoldDB" id="A0A4Y2TMB0"/>
<sequence length="100" mass="10629">MKVAEENVSTVGVIMFQVDVQLMVNSAGAAGSRIIFLVLVNQNPSTGYAKIAQRNLTIPQIAVESEIIVDASPFGLGAVLQQRSKPIAFASSTLTPTQRN</sequence>
<dbReference type="Pfam" id="PF17919">
    <property type="entry name" value="RT_RNaseH_2"/>
    <property type="match status" value="1"/>
</dbReference>
<dbReference type="OrthoDB" id="2286242at2759"/>
<proteinExistence type="predicted"/>
<dbReference type="SUPFAM" id="SSF56672">
    <property type="entry name" value="DNA/RNA polymerases"/>
    <property type="match status" value="1"/>
</dbReference>
<organism evidence="2 3">
    <name type="scientific">Araneus ventricosus</name>
    <name type="common">Orbweaver spider</name>
    <name type="synonym">Epeira ventricosa</name>
    <dbReference type="NCBI Taxonomy" id="182803"/>
    <lineage>
        <taxon>Eukaryota</taxon>
        <taxon>Metazoa</taxon>
        <taxon>Ecdysozoa</taxon>
        <taxon>Arthropoda</taxon>
        <taxon>Chelicerata</taxon>
        <taxon>Arachnida</taxon>
        <taxon>Araneae</taxon>
        <taxon>Araneomorphae</taxon>
        <taxon>Entelegynae</taxon>
        <taxon>Araneoidea</taxon>
        <taxon>Araneidae</taxon>
        <taxon>Araneus</taxon>
    </lineage>
</organism>
<dbReference type="GO" id="GO:0071897">
    <property type="term" value="P:DNA biosynthetic process"/>
    <property type="evidence" value="ECO:0007669"/>
    <property type="project" value="UniProtKB-ARBA"/>
</dbReference>
<dbReference type="Proteomes" id="UP000499080">
    <property type="component" value="Unassembled WGS sequence"/>
</dbReference>
<reference evidence="2 3" key="1">
    <citation type="journal article" date="2019" name="Sci. Rep.">
        <title>Orb-weaving spider Araneus ventricosus genome elucidates the spidroin gene catalogue.</title>
        <authorList>
            <person name="Kono N."/>
            <person name="Nakamura H."/>
            <person name="Ohtoshi R."/>
            <person name="Moran D.A.P."/>
            <person name="Shinohara A."/>
            <person name="Yoshida Y."/>
            <person name="Fujiwara M."/>
            <person name="Mori M."/>
            <person name="Tomita M."/>
            <person name="Arakawa K."/>
        </authorList>
    </citation>
    <scope>NUCLEOTIDE SEQUENCE [LARGE SCALE GENOMIC DNA]</scope>
</reference>
<dbReference type="EMBL" id="BGPR01029422">
    <property type="protein sequence ID" value="GBO01191.1"/>
    <property type="molecule type" value="Genomic_DNA"/>
</dbReference>
<name>A0A4Y2TMB0_ARAVE</name>
<evidence type="ECO:0000313" key="3">
    <source>
        <dbReference type="Proteomes" id="UP000499080"/>
    </source>
</evidence>
<keyword evidence="3" id="KW-1185">Reference proteome</keyword>
<dbReference type="InterPro" id="IPR043502">
    <property type="entry name" value="DNA/RNA_pol_sf"/>
</dbReference>